<dbReference type="EMBL" id="PQVF01000003">
    <property type="protein sequence ID" value="POY37959.1"/>
    <property type="molecule type" value="Genomic_DNA"/>
</dbReference>
<dbReference type="PANTHER" id="PTHR46438:SF2">
    <property type="entry name" value="ALPHA_BETA-HYDROLASES SUPERFAMILY PROTEIN"/>
    <property type="match status" value="1"/>
</dbReference>
<protein>
    <recommendedName>
        <fullName evidence="1">AB hydrolase-1 domain-containing protein</fullName>
    </recommendedName>
</protein>
<evidence type="ECO:0000259" key="1">
    <source>
        <dbReference type="Pfam" id="PF00561"/>
    </source>
</evidence>
<proteinExistence type="predicted"/>
<evidence type="ECO:0000313" key="2">
    <source>
        <dbReference type="EMBL" id="POY37959.1"/>
    </source>
</evidence>
<feature type="domain" description="AB hydrolase-1" evidence="1">
    <location>
        <begin position="36"/>
        <end position="271"/>
    </location>
</feature>
<dbReference type="Proteomes" id="UP000236893">
    <property type="component" value="Unassembled WGS sequence"/>
</dbReference>
<accession>A0A2S5A6M1</accession>
<dbReference type="InterPro" id="IPR000073">
    <property type="entry name" value="AB_hydrolase_1"/>
</dbReference>
<gene>
    <name evidence="2" type="ORF">C3K47_05395</name>
</gene>
<dbReference type="Pfam" id="PF00561">
    <property type="entry name" value="Abhydrolase_1"/>
    <property type="match status" value="1"/>
</dbReference>
<dbReference type="SUPFAM" id="SSF53474">
    <property type="entry name" value="alpha/beta-Hydrolases"/>
    <property type="match status" value="1"/>
</dbReference>
<keyword evidence="3" id="KW-1185">Reference proteome</keyword>
<name>A0A2S5A6M1_9SPHI</name>
<evidence type="ECO:0000313" key="3">
    <source>
        <dbReference type="Proteomes" id="UP000236893"/>
    </source>
</evidence>
<dbReference type="AlphaFoldDB" id="A0A2S5A6M1"/>
<reference evidence="2 3" key="1">
    <citation type="submission" date="2018-01" db="EMBL/GenBank/DDBJ databases">
        <authorList>
            <person name="Gaut B.S."/>
            <person name="Morton B.R."/>
            <person name="Clegg M.T."/>
            <person name="Duvall M.R."/>
        </authorList>
    </citation>
    <scope>NUCLEOTIDE SEQUENCE [LARGE SCALE GENOMIC DNA]</scope>
    <source>
        <strain evidence="2 3">HR-AV</strain>
    </source>
</reference>
<organism evidence="2 3">
    <name type="scientific">Solitalea longa</name>
    <dbReference type="NCBI Taxonomy" id="2079460"/>
    <lineage>
        <taxon>Bacteria</taxon>
        <taxon>Pseudomonadati</taxon>
        <taxon>Bacteroidota</taxon>
        <taxon>Sphingobacteriia</taxon>
        <taxon>Sphingobacteriales</taxon>
        <taxon>Sphingobacteriaceae</taxon>
        <taxon>Solitalea</taxon>
    </lineage>
</organism>
<sequence>MRASSIDDNIFKRRMPFFETDQVKFHYEEYGSGPNIMLAFHGFGMRGTQFRHLEPSLGARYKIYSFDLFFHGHTSLKNNALDVIRKGMTPTEFAAQLKPFIDQVSKSAKISLLSYSIGSCLALALLQELPEMVEEVFFIAPDGIKPNKLLRIGASFKPANNFLWKLVNSPKVVNFSLRLLNKLNYIDDSLCSILDREFGTTESRMVSYNTITFNSKMVFDKEKLAQLINANNIKCYLYFGRKDVLFPPSIGKEFSALLENSVLHIEDDGHDLVNPRLNNVIANHLAVY</sequence>
<dbReference type="PANTHER" id="PTHR46438">
    <property type="entry name" value="ALPHA/BETA-HYDROLASES SUPERFAMILY PROTEIN"/>
    <property type="match status" value="1"/>
</dbReference>
<dbReference type="InterPro" id="IPR029058">
    <property type="entry name" value="AB_hydrolase_fold"/>
</dbReference>
<dbReference type="Gene3D" id="3.40.50.1820">
    <property type="entry name" value="alpha/beta hydrolase"/>
    <property type="match status" value="1"/>
</dbReference>
<comment type="caution">
    <text evidence="2">The sequence shown here is derived from an EMBL/GenBank/DDBJ whole genome shotgun (WGS) entry which is preliminary data.</text>
</comment>